<dbReference type="AlphaFoldDB" id="A0AAV9SBV0"/>
<proteinExistence type="predicted"/>
<evidence type="ECO:0000313" key="7">
    <source>
        <dbReference type="Proteomes" id="UP001311232"/>
    </source>
</evidence>
<comment type="caution">
    <text evidence="6">The sequence shown here is derived from an EMBL/GenBank/DDBJ whole genome shotgun (WGS) entry which is preliminary data.</text>
</comment>
<comment type="subcellular location">
    <subcellularLocation>
        <location evidence="1">Secreted</location>
    </subcellularLocation>
</comment>
<keyword evidence="7" id="KW-1185">Reference proteome</keyword>
<dbReference type="Proteomes" id="UP001311232">
    <property type="component" value="Unassembled WGS sequence"/>
</dbReference>
<dbReference type="EMBL" id="JAHHUM010000602">
    <property type="protein sequence ID" value="KAK5618731.1"/>
    <property type="molecule type" value="Genomic_DNA"/>
</dbReference>
<evidence type="ECO:0000256" key="3">
    <source>
        <dbReference type="ARBA" id="ARBA00022729"/>
    </source>
</evidence>
<gene>
    <name evidence="6" type="ORF">CRENBAI_012646</name>
</gene>
<sequence>MWDTAEGVCQCAVLSFSFAPMACRESKGCVIVACLGLLVFVMSLCNCTKLTRLKALDESRETSVHTKSQPQRRHLHHGKLLIGQSSLKDAKLNGTNSLETVLDVEADYQADMGWQFRQLAEKGDWQKMAMENLLKMESKVECTQDSMKLLVHDVASTPASLIFVDRGHLSPLSLTKLPSSCGYTIRSTQKDLVLVAPYDGCFVIIQENYYVLPLLWWGLPVRMSCPLMGHVPQNPPMVTCHAEGMVVKTEWTTSASKIKAKVNGNWESLLTAAQRCIFGIVEHPEGVVISVRYAPCLMKKGGMYTLELAADAETKVSCPSLLAAQMKLTENQIKGSVPEKDIPGKWVYPFPTPSPTLPLAQTASQIPSFSLNPKIPSKPNQGSNPRQFPYYTYFPGFPYAYLQNPDVTPNKQPQSPTHAKSVANPSAELHLHPFYPQSPFPVIPQTPPVSPSPPSKLNDHQLPNKFILPFELPQKPESPTSYPEVQCLRKIEVKTCHSV</sequence>
<dbReference type="GO" id="GO:0005576">
    <property type="term" value="C:extracellular region"/>
    <property type="evidence" value="ECO:0007669"/>
    <property type="project" value="UniProtKB-SubCell"/>
</dbReference>
<evidence type="ECO:0000259" key="5">
    <source>
        <dbReference type="Pfam" id="PF22821"/>
    </source>
</evidence>
<feature type="compositionally biased region" description="Polar residues" evidence="4">
    <location>
        <begin position="405"/>
        <end position="418"/>
    </location>
</feature>
<feature type="domain" description="Zona pellucida sperm-binding protein 1/4 Ig-like" evidence="5">
    <location>
        <begin position="142"/>
        <end position="214"/>
    </location>
</feature>
<feature type="region of interest" description="Disordered" evidence="4">
    <location>
        <begin position="404"/>
        <end position="423"/>
    </location>
</feature>
<protein>
    <recommendedName>
        <fullName evidence="5">Zona pellucida sperm-binding protein 1/4 Ig-like domain-containing protein</fullName>
    </recommendedName>
</protein>
<dbReference type="InterPro" id="IPR054554">
    <property type="entry name" value="ZP1/4_Ig-like"/>
</dbReference>
<reference evidence="6 7" key="1">
    <citation type="submission" date="2021-06" db="EMBL/GenBank/DDBJ databases">
        <authorList>
            <person name="Palmer J.M."/>
        </authorList>
    </citation>
    <scope>NUCLEOTIDE SEQUENCE [LARGE SCALE GENOMIC DNA]</scope>
    <source>
        <strain evidence="6 7">MEX-2019</strain>
        <tissue evidence="6">Muscle</tissue>
    </source>
</reference>
<evidence type="ECO:0000313" key="6">
    <source>
        <dbReference type="EMBL" id="KAK5618731.1"/>
    </source>
</evidence>
<organism evidence="6 7">
    <name type="scientific">Crenichthys baileyi</name>
    <name type="common">White River springfish</name>
    <dbReference type="NCBI Taxonomy" id="28760"/>
    <lineage>
        <taxon>Eukaryota</taxon>
        <taxon>Metazoa</taxon>
        <taxon>Chordata</taxon>
        <taxon>Craniata</taxon>
        <taxon>Vertebrata</taxon>
        <taxon>Euteleostomi</taxon>
        <taxon>Actinopterygii</taxon>
        <taxon>Neopterygii</taxon>
        <taxon>Teleostei</taxon>
        <taxon>Neoteleostei</taxon>
        <taxon>Acanthomorphata</taxon>
        <taxon>Ovalentaria</taxon>
        <taxon>Atherinomorphae</taxon>
        <taxon>Cyprinodontiformes</taxon>
        <taxon>Goodeidae</taxon>
        <taxon>Crenichthys</taxon>
    </lineage>
</organism>
<evidence type="ECO:0000256" key="4">
    <source>
        <dbReference type="SAM" id="MobiDB-lite"/>
    </source>
</evidence>
<evidence type="ECO:0000256" key="1">
    <source>
        <dbReference type="ARBA" id="ARBA00004613"/>
    </source>
</evidence>
<evidence type="ECO:0000256" key="2">
    <source>
        <dbReference type="ARBA" id="ARBA00022525"/>
    </source>
</evidence>
<keyword evidence="2" id="KW-0964">Secreted</keyword>
<keyword evidence="3" id="KW-0732">Signal</keyword>
<accession>A0AAV9SBV0</accession>
<dbReference type="Pfam" id="PF22821">
    <property type="entry name" value="ZP1_ZP4_Ig-like"/>
    <property type="match status" value="1"/>
</dbReference>
<name>A0AAV9SBV0_9TELE</name>